<accession>A0A5S6QCG7</accession>
<name>A0A5S6QCG7_TRIMR</name>
<dbReference type="AlphaFoldDB" id="A0A5S6QCG7"/>
<proteinExistence type="predicted"/>
<dbReference type="Pfam" id="PF20206">
    <property type="entry name" value="Tra1_ring"/>
    <property type="match status" value="1"/>
</dbReference>
<dbReference type="Proteomes" id="UP000046395">
    <property type="component" value="Unassembled WGS sequence"/>
</dbReference>
<evidence type="ECO:0000313" key="1">
    <source>
        <dbReference type="Proteomes" id="UP000046395"/>
    </source>
</evidence>
<sequence>MHRRRICPRLQILARVADRSAATLISVIKGNAERSIASNILAKDFLPHLFYINHGSDAVAHSVWIDCFKALWLSFSSAQKEAISHALNYFLQNGSHTALRDCGKHVIKTLVDAVRGLEQPVAIASTYQRWFNGHERKEDE</sequence>
<keyword evidence="1" id="KW-1185">Reference proteome</keyword>
<dbReference type="InterPro" id="IPR046805">
    <property type="entry name" value="Tra1_ring"/>
</dbReference>
<organism evidence="1 2">
    <name type="scientific">Trichuris muris</name>
    <name type="common">Mouse whipworm</name>
    <dbReference type="NCBI Taxonomy" id="70415"/>
    <lineage>
        <taxon>Eukaryota</taxon>
        <taxon>Metazoa</taxon>
        <taxon>Ecdysozoa</taxon>
        <taxon>Nematoda</taxon>
        <taxon>Enoplea</taxon>
        <taxon>Dorylaimia</taxon>
        <taxon>Trichinellida</taxon>
        <taxon>Trichuridae</taxon>
        <taxon>Trichuris</taxon>
    </lineage>
</organism>
<protein>
    <submittedName>
        <fullName evidence="2">Uncharacterized protein</fullName>
    </submittedName>
</protein>
<dbReference type="WBParaSite" id="TMUE_1000005046.1">
    <property type="protein sequence ID" value="TMUE_1000005046.1"/>
    <property type="gene ID" value="WBGene00292343"/>
</dbReference>
<evidence type="ECO:0000313" key="2">
    <source>
        <dbReference type="WBParaSite" id="TMUE_1000005046.1"/>
    </source>
</evidence>
<reference evidence="2" key="1">
    <citation type="submission" date="2019-12" db="UniProtKB">
        <authorList>
            <consortium name="WormBaseParasite"/>
        </authorList>
    </citation>
    <scope>IDENTIFICATION</scope>
</reference>